<evidence type="ECO:0000313" key="1">
    <source>
        <dbReference type="EMBL" id="PEN05103.1"/>
    </source>
</evidence>
<protein>
    <submittedName>
        <fullName evidence="1">Uncharacterized protein</fullName>
    </submittedName>
</protein>
<evidence type="ECO:0000313" key="2">
    <source>
        <dbReference type="Proteomes" id="UP000221024"/>
    </source>
</evidence>
<name>A0A2H3NXL9_9BACT</name>
<dbReference type="Proteomes" id="UP000221024">
    <property type="component" value="Unassembled WGS sequence"/>
</dbReference>
<proteinExistence type="predicted"/>
<dbReference type="AlphaFoldDB" id="A0A2H3NXL9"/>
<dbReference type="OrthoDB" id="1494753at2"/>
<accession>A0A2H3NXL9</accession>
<dbReference type="EMBL" id="PDEP01000016">
    <property type="protein sequence ID" value="PEN05103.1"/>
    <property type="molecule type" value="Genomic_DNA"/>
</dbReference>
<reference evidence="1 2" key="1">
    <citation type="submission" date="2017-10" db="EMBL/GenBank/DDBJ databases">
        <title>Draft genome of Longimonas halophila.</title>
        <authorList>
            <person name="Goh K.M."/>
            <person name="Shamsir M.S."/>
            <person name="Lim S.W."/>
        </authorList>
    </citation>
    <scope>NUCLEOTIDE SEQUENCE [LARGE SCALE GENOMIC DNA]</scope>
    <source>
        <strain evidence="1 2">KCTC 42399</strain>
    </source>
</reference>
<sequence length="79" mass="9003">MVTSIAAQLMILYDHAMNEKNTEAAEAYALALNLLRRETKGIKISFDGPPPTLRRIPQAYFPEDLVDRLPPKHRPEQTE</sequence>
<keyword evidence="2" id="KW-1185">Reference proteome</keyword>
<organism evidence="1 2">
    <name type="scientific">Longimonas halophila</name>
    <dbReference type="NCBI Taxonomy" id="1469170"/>
    <lineage>
        <taxon>Bacteria</taxon>
        <taxon>Pseudomonadati</taxon>
        <taxon>Rhodothermota</taxon>
        <taxon>Rhodothermia</taxon>
        <taxon>Rhodothermales</taxon>
        <taxon>Salisaetaceae</taxon>
        <taxon>Longimonas</taxon>
    </lineage>
</organism>
<gene>
    <name evidence="1" type="ORF">CRI93_13880</name>
</gene>
<comment type="caution">
    <text evidence="1">The sequence shown here is derived from an EMBL/GenBank/DDBJ whole genome shotgun (WGS) entry which is preliminary data.</text>
</comment>